<accession>A0A0R0JQ47</accession>
<feature type="signal peptide" evidence="1">
    <location>
        <begin position="1"/>
        <end position="16"/>
    </location>
</feature>
<evidence type="ECO:0000256" key="1">
    <source>
        <dbReference type="SAM" id="SignalP"/>
    </source>
</evidence>
<reference evidence="2 3" key="1">
    <citation type="journal article" date="2010" name="Nature">
        <title>Genome sequence of the palaeopolyploid soybean.</title>
        <authorList>
            <person name="Schmutz J."/>
            <person name="Cannon S.B."/>
            <person name="Schlueter J."/>
            <person name="Ma J."/>
            <person name="Mitros T."/>
            <person name="Nelson W."/>
            <person name="Hyten D.L."/>
            <person name="Song Q."/>
            <person name="Thelen J.J."/>
            <person name="Cheng J."/>
            <person name="Xu D."/>
            <person name="Hellsten U."/>
            <person name="May G.D."/>
            <person name="Yu Y."/>
            <person name="Sakurai T."/>
            <person name="Umezawa T."/>
            <person name="Bhattacharyya M.K."/>
            <person name="Sandhu D."/>
            <person name="Valliyodan B."/>
            <person name="Lindquist E."/>
            <person name="Peto M."/>
            <person name="Grant D."/>
            <person name="Shu S."/>
            <person name="Goodstein D."/>
            <person name="Barry K."/>
            <person name="Futrell-Griggs M."/>
            <person name="Abernathy B."/>
            <person name="Du J."/>
            <person name="Tian Z."/>
            <person name="Zhu L."/>
            <person name="Gill N."/>
            <person name="Joshi T."/>
            <person name="Libault M."/>
            <person name="Sethuraman A."/>
            <person name="Zhang X.-C."/>
            <person name="Shinozaki K."/>
            <person name="Nguyen H.T."/>
            <person name="Wing R.A."/>
            <person name="Cregan P."/>
            <person name="Specht J."/>
            <person name="Grimwood J."/>
            <person name="Rokhsar D."/>
            <person name="Stacey G."/>
            <person name="Shoemaker R.C."/>
            <person name="Jackson S.A."/>
        </authorList>
    </citation>
    <scope>NUCLEOTIDE SEQUENCE [LARGE SCALE GENOMIC DNA]</scope>
    <source>
        <strain evidence="3">cv. Williams 82</strain>
        <tissue evidence="2">Callus</tissue>
    </source>
</reference>
<reference evidence="2" key="3">
    <citation type="submission" date="2018-07" db="EMBL/GenBank/DDBJ databases">
        <title>WGS assembly of Glycine max.</title>
        <authorList>
            <person name="Schmutz J."/>
            <person name="Cannon S."/>
            <person name="Schlueter J."/>
            <person name="Ma J."/>
            <person name="Mitros T."/>
            <person name="Nelson W."/>
            <person name="Hyten D."/>
            <person name="Song Q."/>
            <person name="Thelen J."/>
            <person name="Cheng J."/>
            <person name="Xu D."/>
            <person name="Hellsten U."/>
            <person name="May G."/>
            <person name="Yu Y."/>
            <person name="Sakurai T."/>
            <person name="Umezawa T."/>
            <person name="Bhattacharyya M."/>
            <person name="Sandhu D."/>
            <person name="Valliyodan B."/>
            <person name="Lindquist E."/>
            <person name="Peto M."/>
            <person name="Grant D."/>
            <person name="Shu S."/>
            <person name="Goodstein D."/>
            <person name="Barry K."/>
            <person name="Futrell-Griggs M."/>
            <person name="Abernathy B."/>
            <person name="Du J."/>
            <person name="Tian Z."/>
            <person name="Zhu L."/>
            <person name="Gill N."/>
            <person name="Joshi T."/>
            <person name="Libault M."/>
            <person name="Sethuraman A."/>
            <person name="Zhang X."/>
            <person name="Shinozaki K."/>
            <person name="Nguyen H."/>
            <person name="Wing R."/>
            <person name="Cregan P."/>
            <person name="Specht J."/>
            <person name="Grimwood J."/>
            <person name="Rokhsar D."/>
            <person name="Stacey G."/>
            <person name="Shoemaker R."/>
            <person name="Jackson S."/>
        </authorList>
    </citation>
    <scope>NUCLEOTIDE SEQUENCE</scope>
    <source>
        <tissue evidence="2">Callus</tissue>
    </source>
</reference>
<evidence type="ECO:0000313" key="2">
    <source>
        <dbReference type="EMBL" id="KRH56902.1"/>
    </source>
</evidence>
<dbReference type="Proteomes" id="UP000008827">
    <property type="component" value="Chromosome 5"/>
</dbReference>
<evidence type="ECO:0000313" key="3">
    <source>
        <dbReference type="EnsemblPlants" id="KRH56902"/>
    </source>
</evidence>
<gene>
    <name evidence="2" type="ORF">GLYMA_05G025800</name>
</gene>
<dbReference type="Gramene" id="KRH56902">
    <property type="protein sequence ID" value="KRH56902"/>
    <property type="gene ID" value="GLYMA_05G025800"/>
</dbReference>
<proteinExistence type="predicted"/>
<name>A0A0R0JQ47_SOYBN</name>
<reference evidence="3" key="2">
    <citation type="submission" date="2018-02" db="UniProtKB">
        <authorList>
            <consortium name="EnsemblPlants"/>
        </authorList>
    </citation>
    <scope>IDENTIFICATION</scope>
    <source>
        <strain evidence="3">Williams 82</strain>
    </source>
</reference>
<sequence>MMTLLWLFILHIFGASFICGTDKLKLQKKKKKSDDIVIPEVGVFKCSYITLSFPKTLRFSLEQNDLEGKFWRSLVYVIHYFSYPLQFTPQYHSNWNGSFKF</sequence>
<keyword evidence="1" id="KW-0732">Signal</keyword>
<organism evidence="2">
    <name type="scientific">Glycine max</name>
    <name type="common">Soybean</name>
    <name type="synonym">Glycine hispida</name>
    <dbReference type="NCBI Taxonomy" id="3847"/>
    <lineage>
        <taxon>Eukaryota</taxon>
        <taxon>Viridiplantae</taxon>
        <taxon>Streptophyta</taxon>
        <taxon>Embryophyta</taxon>
        <taxon>Tracheophyta</taxon>
        <taxon>Spermatophyta</taxon>
        <taxon>Magnoliopsida</taxon>
        <taxon>eudicotyledons</taxon>
        <taxon>Gunneridae</taxon>
        <taxon>Pentapetalae</taxon>
        <taxon>rosids</taxon>
        <taxon>fabids</taxon>
        <taxon>Fabales</taxon>
        <taxon>Fabaceae</taxon>
        <taxon>Papilionoideae</taxon>
        <taxon>50 kb inversion clade</taxon>
        <taxon>NPAAA clade</taxon>
        <taxon>indigoferoid/millettioid clade</taxon>
        <taxon>Phaseoleae</taxon>
        <taxon>Glycine</taxon>
        <taxon>Glycine subgen. Soja</taxon>
    </lineage>
</organism>
<dbReference type="EnsemblPlants" id="KRH56902">
    <property type="protein sequence ID" value="KRH56902"/>
    <property type="gene ID" value="GLYMA_05G025800"/>
</dbReference>
<keyword evidence="4" id="KW-1185">Reference proteome</keyword>
<dbReference type="AlphaFoldDB" id="A0A0R0JQ47"/>
<dbReference type="InParanoid" id="A0A0R0JQ47"/>
<dbReference type="EMBL" id="CM000838">
    <property type="protein sequence ID" value="KRH56902.1"/>
    <property type="molecule type" value="Genomic_DNA"/>
</dbReference>
<evidence type="ECO:0000313" key="4">
    <source>
        <dbReference type="Proteomes" id="UP000008827"/>
    </source>
</evidence>
<protein>
    <submittedName>
        <fullName evidence="2 3">Uncharacterized protein</fullName>
    </submittedName>
</protein>
<feature type="chain" id="PRO_5014522073" evidence="1">
    <location>
        <begin position="17"/>
        <end position="101"/>
    </location>
</feature>